<dbReference type="Gene3D" id="1.10.3060.10">
    <property type="entry name" value="Helical scaffold and wing domains of SecA"/>
    <property type="match status" value="1"/>
</dbReference>
<dbReference type="PROSITE" id="PS51196">
    <property type="entry name" value="SECA_MOTOR_DEAD"/>
    <property type="match status" value="1"/>
</dbReference>
<dbReference type="Pfam" id="PF21090">
    <property type="entry name" value="P-loop_SecA"/>
    <property type="match status" value="2"/>
</dbReference>
<comment type="subcellular location">
    <subcellularLocation>
        <location evidence="13">Cell membrane</location>
        <topology evidence="13">Peripheral membrane protein</topology>
        <orientation evidence="13">Cytoplasmic side</orientation>
    </subcellularLocation>
    <subcellularLocation>
        <location evidence="13">Cytoplasm</location>
    </subcellularLocation>
    <subcellularLocation>
        <location evidence="1">Membrane</location>
        <topology evidence="1">Peripheral membrane protein</topology>
    </subcellularLocation>
    <text evidence="13">Distribution is 50-50.</text>
</comment>
<evidence type="ECO:0000256" key="8">
    <source>
        <dbReference type="ARBA" id="ARBA00022840"/>
    </source>
</evidence>
<dbReference type="SMART" id="SM00958">
    <property type="entry name" value="SecA_PP_bind"/>
    <property type="match status" value="1"/>
</dbReference>
<evidence type="ECO:0000259" key="16">
    <source>
        <dbReference type="PROSITE" id="PS51196"/>
    </source>
</evidence>
<keyword evidence="18" id="KW-1185">Reference proteome</keyword>
<dbReference type="InterPro" id="IPR014018">
    <property type="entry name" value="SecA_motor_DEAD"/>
</dbReference>
<evidence type="ECO:0000256" key="11">
    <source>
        <dbReference type="ARBA" id="ARBA00023010"/>
    </source>
</evidence>
<dbReference type="EMBL" id="JAKZGP010000052">
    <property type="protein sequence ID" value="MCH7410953.1"/>
    <property type="molecule type" value="Genomic_DNA"/>
</dbReference>
<evidence type="ECO:0000256" key="5">
    <source>
        <dbReference type="ARBA" id="ARBA00022490"/>
    </source>
</evidence>
<feature type="binding site" evidence="13">
    <location>
        <position position="180"/>
    </location>
    <ligand>
        <name>ATP</name>
        <dbReference type="ChEBI" id="CHEBI:30616"/>
    </ligand>
</feature>
<keyword evidence="4 13" id="KW-1003">Cell membrane</keyword>
<dbReference type="RefSeq" id="WP_241349308.1">
    <property type="nucleotide sequence ID" value="NZ_JAKZGP010000052.1"/>
</dbReference>
<dbReference type="InterPro" id="IPR036670">
    <property type="entry name" value="SecA_X-link_sf"/>
</dbReference>
<evidence type="ECO:0000256" key="13">
    <source>
        <dbReference type="HAMAP-Rule" id="MF_01382"/>
    </source>
</evidence>
<evidence type="ECO:0000313" key="17">
    <source>
        <dbReference type="EMBL" id="MCH7410953.1"/>
    </source>
</evidence>
<reference evidence="17" key="1">
    <citation type="submission" date="2022-03" db="EMBL/GenBank/DDBJ databases">
        <title>De novo assembled genomes of Belliella spp. (Cyclobacteriaceae) strains.</title>
        <authorList>
            <person name="Szabo A."/>
            <person name="Korponai K."/>
            <person name="Felfoldi T."/>
        </authorList>
    </citation>
    <scope>NUCLEOTIDE SEQUENCE</scope>
    <source>
        <strain evidence="17">DSM 111904</strain>
    </source>
</reference>
<dbReference type="InterPro" id="IPR011116">
    <property type="entry name" value="SecA_Wing/Scaffold"/>
</dbReference>
<comment type="caution">
    <text evidence="17">The sequence shown here is derived from an EMBL/GenBank/DDBJ whole genome shotgun (WGS) entry which is preliminary data.</text>
</comment>
<dbReference type="InterPro" id="IPR001650">
    <property type="entry name" value="Helicase_C-like"/>
</dbReference>
<comment type="function">
    <text evidence="13">Part of the Sec protein translocase complex. Interacts with the SecYEG preprotein conducting channel. Has a central role in coupling the hydrolysis of ATP to the transfer of proteins into and across the cell membrane, serving as an ATP-driven molecular motor driving the stepwise translocation of polypeptide chains across the membrane.</text>
</comment>
<dbReference type="HAMAP" id="MF_01382">
    <property type="entry name" value="SecA"/>
    <property type="match status" value="1"/>
</dbReference>
<dbReference type="PROSITE" id="PS01312">
    <property type="entry name" value="SECA"/>
    <property type="match status" value="1"/>
</dbReference>
<dbReference type="Gene3D" id="3.40.50.300">
    <property type="entry name" value="P-loop containing nucleotide triphosphate hydrolases"/>
    <property type="match status" value="2"/>
</dbReference>
<comment type="catalytic activity">
    <reaction evidence="13">
        <text>ATP + H2O + cellular proteinSide 1 = ADP + phosphate + cellular proteinSide 2.</text>
        <dbReference type="EC" id="7.4.2.8"/>
    </reaction>
</comment>
<comment type="similarity">
    <text evidence="2 13">Belongs to the SecA family.</text>
</comment>
<sequence>MLDIIAKGLAKVFGTKSDRDIKELTPKVALINQEYAKLSGLTDDQLRGKTIEIKGIINEDLKSYDEKIASIRSQIEALAPEKVHEKDALYNDIDKIEKDRDEALEVVLEKVMPLAFAVVKETARRFKENGSLKVKANAYDKELSARKSNVELAGEDAIWHNKWMAAGNEVVWDMVHYDVQLIGGMVLHKGKIAEMATGEGKTLVSTLPAFLNALAGRGVHVVTVNDYLAKRDSEWNAPLFEFHGLTVDCIDKFQPNSEGRKKAYKSDIVYGTNNEFGFDYLRDNMARDAGDLVQGKHHFAMIDEVDSVLIDDARTPLIISGPVPRGDQHEFMEMKPRVSTLVEEQRKLIQSYLTEAKKLIAEKNEKEGGLALFRAFRGMPKYKPLIKYLSEPGIRVVLQKTENYYLQDNKRNMPEADEPLLFTIDEKTNSVELTDNGIEVITKKNENPNFFILPDIGVEIAEMEKNPDIDDTEKLIRKEEIIKDYGVKAQRIHTVNQLLKAYCMFEKDTEYILVDGKVKIVDEQTGRVMEGRRYSDGLHQAIEAKENVKVEDATQTYATITLQNYFRMYHKLSGMTGTAETEAGEFWEIYKLDVVVIPTNKPIVRNDRDDKVYKTVREKFNAVAEEIVELTNAGRPVLVGTTSVEISEVLSRMLTIRKINHQVLNAKQHAREADVVAEAGKPGTVTIATNMAGRGTDIKLTAESRAAGGLAIIGTERHESRRVDRQLRGRSGRQGDVGSSQFFVSLEDSLMRLFGSERIAKLMDRMGLEEGEVIQHSMISKSIERAQRKVEENNFGTRKRLLEYDDVMNSQREVVYKRRKNALMGERLELDILNIMYDVCFDLVQMAKSTEDTENVRMNIFSSLGVDHPLTANDIQSKDVSVLTQELFDAAYQSYVTKSNRILERALPILSDVYAQRGATVKEIMVPITDSIKQIGVVVNLESTVNNQGRDLIRAIEKNVTLAIIDQNWKEHLRDMDDLKQSVQNAVYEQKDPLLIYKFEAFEMFKRFVGRLNEDVISFLAKADLPTQDPSQVKAAQAPKQEEKVQASKAEVGSTLNPGANRQAAAAAANRSTEQQVVAPRKTDKVYGRNDRVTAQYADGTIKKDVKYKSIEQDVAAGKCVII</sequence>
<accession>A0ABS9V3J7</accession>
<dbReference type="PANTHER" id="PTHR30612">
    <property type="entry name" value="SECA INNER MEMBRANE COMPONENT OF SEC PROTEIN SECRETION SYSTEM"/>
    <property type="match status" value="1"/>
</dbReference>
<dbReference type="PROSITE" id="PS51194">
    <property type="entry name" value="HELICASE_CTER"/>
    <property type="match status" value="1"/>
</dbReference>
<dbReference type="Pfam" id="PF01043">
    <property type="entry name" value="SecA_PP_bind"/>
    <property type="match status" value="1"/>
</dbReference>
<dbReference type="CDD" id="cd17928">
    <property type="entry name" value="DEXDc_SecA"/>
    <property type="match status" value="1"/>
</dbReference>
<dbReference type="Proteomes" id="UP001165489">
    <property type="component" value="Unassembled WGS sequence"/>
</dbReference>
<keyword evidence="11 13" id="KW-0811">Translocation</keyword>
<dbReference type="InterPro" id="IPR036266">
    <property type="entry name" value="SecA_Wing/Scaffold_sf"/>
</dbReference>
<evidence type="ECO:0000256" key="7">
    <source>
        <dbReference type="ARBA" id="ARBA00022741"/>
    </source>
</evidence>
<keyword evidence="8 13" id="KW-0067">ATP-binding</keyword>
<dbReference type="SUPFAM" id="SSF52540">
    <property type="entry name" value="P-loop containing nucleoside triphosphate hydrolases"/>
    <property type="match status" value="2"/>
</dbReference>
<keyword evidence="9 13" id="KW-0653">Protein transport</keyword>
<keyword evidence="3 13" id="KW-0813">Transport</keyword>
<evidence type="ECO:0000256" key="9">
    <source>
        <dbReference type="ARBA" id="ARBA00022927"/>
    </source>
</evidence>
<protein>
    <recommendedName>
        <fullName evidence="13">Protein translocase subunit SecA</fullName>
        <ecNumber evidence="13">7.4.2.8</ecNumber>
    </recommendedName>
</protein>
<dbReference type="Gene3D" id="3.90.1440.10">
    <property type="entry name" value="SecA, preprotein cross-linking domain"/>
    <property type="match status" value="1"/>
</dbReference>
<name>A0ABS9V3J7_9BACT</name>
<dbReference type="CDD" id="cd18803">
    <property type="entry name" value="SF2_C_secA"/>
    <property type="match status" value="1"/>
</dbReference>
<dbReference type="InterPro" id="IPR044722">
    <property type="entry name" value="SecA_SF2_C"/>
</dbReference>
<dbReference type="PANTHER" id="PTHR30612:SF0">
    <property type="entry name" value="CHLOROPLAST PROTEIN-TRANSPORTING ATPASE"/>
    <property type="match status" value="1"/>
</dbReference>
<dbReference type="Pfam" id="PF07516">
    <property type="entry name" value="SecA_SW"/>
    <property type="match status" value="1"/>
</dbReference>
<evidence type="ECO:0000256" key="4">
    <source>
        <dbReference type="ARBA" id="ARBA00022475"/>
    </source>
</evidence>
<dbReference type="SUPFAM" id="SSF81886">
    <property type="entry name" value="Helical scaffold and wing domains of SecA"/>
    <property type="match status" value="1"/>
</dbReference>
<keyword evidence="6" id="KW-0997">Cell inner membrane</keyword>
<keyword evidence="12 13" id="KW-0472">Membrane</keyword>
<dbReference type="PRINTS" id="PR00906">
    <property type="entry name" value="SECA"/>
</dbReference>
<evidence type="ECO:0000259" key="14">
    <source>
        <dbReference type="PROSITE" id="PS51192"/>
    </source>
</evidence>
<feature type="binding site" evidence="13">
    <location>
        <begin position="198"/>
        <end position="202"/>
    </location>
    <ligand>
        <name>ATP</name>
        <dbReference type="ChEBI" id="CHEBI:30616"/>
    </ligand>
</feature>
<proteinExistence type="inferred from homology"/>
<evidence type="ECO:0000256" key="2">
    <source>
        <dbReference type="ARBA" id="ARBA00007650"/>
    </source>
</evidence>
<dbReference type="SMART" id="SM00957">
    <property type="entry name" value="SecA_DEAD"/>
    <property type="match status" value="1"/>
</dbReference>
<comment type="subunit">
    <text evidence="13">Monomer and homodimer. Part of the essential Sec protein translocation apparatus which comprises SecA, SecYEG and auxiliary proteins SecDF. Other proteins may also be involved.</text>
</comment>
<feature type="binding site" evidence="13">
    <location>
        <position position="697"/>
    </location>
    <ligand>
        <name>ATP</name>
        <dbReference type="ChEBI" id="CHEBI:30616"/>
    </ligand>
</feature>
<dbReference type="PROSITE" id="PS51192">
    <property type="entry name" value="HELICASE_ATP_BIND_1"/>
    <property type="match status" value="1"/>
</dbReference>
<dbReference type="InterPro" id="IPR011115">
    <property type="entry name" value="SecA_DEAD"/>
</dbReference>
<dbReference type="EC" id="7.4.2.8" evidence="13"/>
<evidence type="ECO:0000256" key="10">
    <source>
        <dbReference type="ARBA" id="ARBA00022967"/>
    </source>
</evidence>
<feature type="domain" description="Helicase ATP-binding" evidence="14">
    <location>
        <begin position="182"/>
        <end position="341"/>
    </location>
</feature>
<keyword evidence="7 13" id="KW-0547">Nucleotide-binding</keyword>
<evidence type="ECO:0000256" key="1">
    <source>
        <dbReference type="ARBA" id="ARBA00004170"/>
    </source>
</evidence>
<dbReference type="InterPro" id="IPR011130">
    <property type="entry name" value="SecA_preprotein_X-link_dom"/>
</dbReference>
<dbReference type="SUPFAM" id="SSF81767">
    <property type="entry name" value="Pre-protein crosslinking domain of SecA"/>
    <property type="match status" value="1"/>
</dbReference>
<feature type="domain" description="SecA family profile" evidence="16">
    <location>
        <begin position="6"/>
        <end position="775"/>
    </location>
</feature>
<gene>
    <name evidence="13 17" type="primary">secA</name>
    <name evidence="17" type="ORF">MM239_16205</name>
</gene>
<evidence type="ECO:0000256" key="3">
    <source>
        <dbReference type="ARBA" id="ARBA00022448"/>
    </source>
</evidence>
<evidence type="ECO:0000313" key="18">
    <source>
        <dbReference type="Proteomes" id="UP001165489"/>
    </source>
</evidence>
<dbReference type="InterPro" id="IPR000185">
    <property type="entry name" value="SecA"/>
</dbReference>
<feature type="domain" description="Helicase C-terminal" evidence="15">
    <location>
        <begin position="615"/>
        <end position="791"/>
    </location>
</feature>
<organism evidence="17 18">
    <name type="scientific">Belliella filtrata</name>
    <dbReference type="NCBI Taxonomy" id="2923435"/>
    <lineage>
        <taxon>Bacteria</taxon>
        <taxon>Pseudomonadati</taxon>
        <taxon>Bacteroidota</taxon>
        <taxon>Cytophagia</taxon>
        <taxon>Cytophagales</taxon>
        <taxon>Cyclobacteriaceae</taxon>
        <taxon>Belliella</taxon>
    </lineage>
</organism>
<dbReference type="InterPro" id="IPR027417">
    <property type="entry name" value="P-loop_NTPase"/>
</dbReference>
<keyword evidence="10 13" id="KW-1278">Translocase</keyword>
<evidence type="ECO:0000259" key="15">
    <source>
        <dbReference type="PROSITE" id="PS51194"/>
    </source>
</evidence>
<keyword evidence="5 13" id="KW-0963">Cytoplasm</keyword>
<evidence type="ECO:0000256" key="12">
    <source>
        <dbReference type="ARBA" id="ARBA00023136"/>
    </source>
</evidence>
<evidence type="ECO:0000256" key="6">
    <source>
        <dbReference type="ARBA" id="ARBA00022519"/>
    </source>
</evidence>
<dbReference type="InterPro" id="IPR014001">
    <property type="entry name" value="Helicase_ATP-bd"/>
</dbReference>
<dbReference type="Pfam" id="PF07517">
    <property type="entry name" value="SecA_DEAD"/>
    <property type="match status" value="1"/>
</dbReference>
<dbReference type="InterPro" id="IPR020937">
    <property type="entry name" value="SecA_CS"/>
</dbReference>
<dbReference type="NCBIfam" id="NF009536">
    <property type="entry name" value="PRK12901.1"/>
    <property type="match status" value="1"/>
</dbReference>